<reference evidence="1" key="1">
    <citation type="submission" date="2023-07" db="EMBL/GenBank/DDBJ databases">
        <title>Genomic Encyclopedia of Type Strains, Phase IV (KMG-IV): sequencing the most valuable type-strain genomes for metagenomic binning, comparative biology and taxonomic classification.</title>
        <authorList>
            <person name="Goeker M."/>
        </authorList>
    </citation>
    <scope>NUCLEOTIDE SEQUENCE</scope>
    <source>
        <strain evidence="1">DSM 24202</strain>
    </source>
</reference>
<name>A0AAE3VJX6_9BACT</name>
<accession>A0AAE3VJX6</accession>
<keyword evidence="2" id="KW-1185">Reference proteome</keyword>
<evidence type="ECO:0000313" key="2">
    <source>
        <dbReference type="Proteomes" id="UP001238163"/>
    </source>
</evidence>
<evidence type="ECO:0000313" key="1">
    <source>
        <dbReference type="EMBL" id="MDQ0291499.1"/>
    </source>
</evidence>
<protein>
    <submittedName>
        <fullName evidence="1">Uncharacterized protein</fullName>
    </submittedName>
</protein>
<comment type="caution">
    <text evidence="1">The sequence shown here is derived from an EMBL/GenBank/DDBJ whole genome shotgun (WGS) entry which is preliminary data.</text>
</comment>
<dbReference type="AlphaFoldDB" id="A0AAE3VJX6"/>
<organism evidence="1 2">
    <name type="scientific">Oligosphaera ethanolica</name>
    <dbReference type="NCBI Taxonomy" id="760260"/>
    <lineage>
        <taxon>Bacteria</taxon>
        <taxon>Pseudomonadati</taxon>
        <taxon>Lentisphaerota</taxon>
        <taxon>Oligosphaeria</taxon>
        <taxon>Oligosphaerales</taxon>
        <taxon>Oligosphaeraceae</taxon>
        <taxon>Oligosphaera</taxon>
    </lineage>
</organism>
<gene>
    <name evidence="1" type="ORF">J3R75_003606</name>
</gene>
<dbReference type="Proteomes" id="UP001238163">
    <property type="component" value="Unassembled WGS sequence"/>
</dbReference>
<dbReference type="EMBL" id="JAUSVL010000001">
    <property type="protein sequence ID" value="MDQ0291499.1"/>
    <property type="molecule type" value="Genomic_DNA"/>
</dbReference>
<proteinExistence type="predicted"/>
<sequence>MHEIGIARRESGNLLLVPVGSQPRRFVPGHEKPTGAPEDIVAAFFADKLELGANTCDH</sequence>
<dbReference type="RefSeq" id="WP_307264372.1">
    <property type="nucleotide sequence ID" value="NZ_JAUSVL010000001.1"/>
</dbReference>